<proteinExistence type="predicted"/>
<reference evidence="1 2" key="1">
    <citation type="submission" date="2024-09" db="EMBL/GenBank/DDBJ databases">
        <authorList>
            <person name="Lee S.D."/>
        </authorList>
    </citation>
    <scope>NUCLEOTIDE SEQUENCE [LARGE SCALE GENOMIC DNA]</scope>
    <source>
        <strain evidence="1 2">N8-3</strain>
    </source>
</reference>
<dbReference type="InterPro" id="IPR011042">
    <property type="entry name" value="6-blade_b-propeller_TolB-like"/>
</dbReference>
<dbReference type="EMBL" id="JBHFAB010000019">
    <property type="protein sequence ID" value="MFC1419635.1"/>
    <property type="molecule type" value="Genomic_DNA"/>
</dbReference>
<keyword evidence="2" id="KW-1185">Reference proteome</keyword>
<name>A0ABV6W0V7_9ACTN</name>
<dbReference type="SUPFAM" id="SSF82171">
    <property type="entry name" value="DPP6 N-terminal domain-like"/>
    <property type="match status" value="1"/>
</dbReference>
<evidence type="ECO:0000313" key="2">
    <source>
        <dbReference type="Proteomes" id="UP001592531"/>
    </source>
</evidence>
<sequence>MTPLRRLLILVAAIVLLAGLGTGFVLHAHSRDAARTRPQAGGPTVAAGKVTLGQPGRLLFVNTARGPHLDELVSVPDTAGGAVSDSAPRTAAGVKCLRFYTAAGTGVCLQSVPGALTPTNQAVILDSGLHTLHTFPLAGTPSRARVSPSGHFAAWTVFVGGESYGAAFFSTRTSIVDTRTWKLIPSLETFHITLDGKPYHNVDDNFWGVTFAADDDTFYATLGTGGHTYLVRGSISRQTVTTLVQNVECPSLSPDGTRIAYKKRALAGASLWHEYVLDLGTLKETPLAEQHSVDDQATWLNDDTVAYALPTPGVTGSDDLWSVPADGSGSPHLLLSGAFSPSAPQ</sequence>
<organism evidence="1 2">
    <name type="scientific">Streptacidiphilus cavernicola</name>
    <dbReference type="NCBI Taxonomy" id="3342716"/>
    <lineage>
        <taxon>Bacteria</taxon>
        <taxon>Bacillati</taxon>
        <taxon>Actinomycetota</taxon>
        <taxon>Actinomycetes</taxon>
        <taxon>Kitasatosporales</taxon>
        <taxon>Streptomycetaceae</taxon>
        <taxon>Streptacidiphilus</taxon>
    </lineage>
</organism>
<accession>A0ABV6W0V7</accession>
<dbReference type="RefSeq" id="WP_380539284.1">
    <property type="nucleotide sequence ID" value="NZ_JBHFAB010000019.1"/>
</dbReference>
<dbReference type="Proteomes" id="UP001592531">
    <property type="component" value="Unassembled WGS sequence"/>
</dbReference>
<comment type="caution">
    <text evidence="1">The sequence shown here is derived from an EMBL/GenBank/DDBJ whole genome shotgun (WGS) entry which is preliminary data.</text>
</comment>
<dbReference type="Gene3D" id="2.120.10.30">
    <property type="entry name" value="TolB, C-terminal domain"/>
    <property type="match status" value="1"/>
</dbReference>
<protein>
    <submittedName>
        <fullName evidence="1">TolB family protein</fullName>
    </submittedName>
</protein>
<evidence type="ECO:0000313" key="1">
    <source>
        <dbReference type="EMBL" id="MFC1419635.1"/>
    </source>
</evidence>
<gene>
    <name evidence="1" type="ORF">ACEZDE_23805</name>
</gene>